<reference evidence="2 4" key="1">
    <citation type="submission" date="2023-07" db="EMBL/GenBank/DDBJ databases">
        <title>Sorghum-associated microbial communities from plants grown in Nebraska, USA.</title>
        <authorList>
            <person name="Schachtman D."/>
        </authorList>
    </citation>
    <scope>NUCLEOTIDE SEQUENCE</scope>
    <source>
        <strain evidence="3 4">DS1039</strain>
        <strain evidence="2">DS1061</strain>
    </source>
</reference>
<proteinExistence type="predicted"/>
<keyword evidence="1" id="KW-1133">Transmembrane helix</keyword>
<name>A0AB73I571_9BURK</name>
<organism evidence="2 5">
    <name type="scientific">Paraburkholderia caledonica</name>
    <dbReference type="NCBI Taxonomy" id="134536"/>
    <lineage>
        <taxon>Bacteria</taxon>
        <taxon>Pseudomonadati</taxon>
        <taxon>Pseudomonadota</taxon>
        <taxon>Betaproteobacteria</taxon>
        <taxon>Burkholderiales</taxon>
        <taxon>Burkholderiaceae</taxon>
        <taxon>Paraburkholderia</taxon>
    </lineage>
</organism>
<dbReference type="EMBL" id="JAURTK010000001">
    <property type="protein sequence ID" value="MDP9645160.1"/>
    <property type="molecule type" value="Genomic_DNA"/>
</dbReference>
<gene>
    <name evidence="3" type="ORF">J2776_001468</name>
    <name evidence="2" type="ORF">J2793_000582</name>
</gene>
<dbReference type="EMBL" id="JAVDQN010000001">
    <property type="protein sequence ID" value="MDR6374792.1"/>
    <property type="molecule type" value="Genomic_DNA"/>
</dbReference>
<evidence type="ECO:0000313" key="5">
    <source>
        <dbReference type="Proteomes" id="UP001229486"/>
    </source>
</evidence>
<evidence type="ECO:0000256" key="1">
    <source>
        <dbReference type="SAM" id="Phobius"/>
    </source>
</evidence>
<protein>
    <recommendedName>
        <fullName evidence="6">DUF3592 domain-containing protein</fullName>
    </recommendedName>
</protein>
<evidence type="ECO:0000313" key="3">
    <source>
        <dbReference type="EMBL" id="MDR6374792.1"/>
    </source>
</evidence>
<evidence type="ECO:0008006" key="6">
    <source>
        <dbReference type="Google" id="ProtNLM"/>
    </source>
</evidence>
<dbReference type="Proteomes" id="UP001229486">
    <property type="component" value="Unassembled WGS sequence"/>
</dbReference>
<feature type="transmembrane region" description="Helical" evidence="1">
    <location>
        <begin position="7"/>
        <end position="28"/>
    </location>
</feature>
<keyword evidence="4" id="KW-1185">Reference proteome</keyword>
<accession>A0AB73I571</accession>
<evidence type="ECO:0000313" key="4">
    <source>
        <dbReference type="Proteomes" id="UP001185254"/>
    </source>
</evidence>
<keyword evidence="1" id="KW-0472">Membrane</keyword>
<evidence type="ECO:0000313" key="2">
    <source>
        <dbReference type="EMBL" id="MDP9645160.1"/>
    </source>
</evidence>
<dbReference type="Proteomes" id="UP001185254">
    <property type="component" value="Unassembled WGS sequence"/>
</dbReference>
<comment type="caution">
    <text evidence="2">The sequence shown here is derived from an EMBL/GenBank/DDBJ whole genome shotgun (WGS) entry which is preliminary data.</text>
</comment>
<dbReference type="AlphaFoldDB" id="A0AB73I571"/>
<sequence>MMALSRLRRIGVAVAVGVVGVAVVQYMLDARVRISAQECYSVTSKSGSYRAQSCVKGGNGNVDDYVGRLYDGHSGKLLARTDFDSMDGGIPEFMPDESAVIFRRGEGNGSGHGVIDIPPNWLDRLRANVP</sequence>
<keyword evidence="1" id="KW-0812">Transmembrane</keyword>